<reference evidence="4" key="1">
    <citation type="journal article" date="2015" name="Nature">
        <title>Complex archaea that bridge the gap between prokaryotes and eukaryotes.</title>
        <authorList>
            <person name="Spang A."/>
            <person name="Saw J.H."/>
            <person name="Jorgensen S.L."/>
            <person name="Zaremba-Niedzwiedzka K."/>
            <person name="Martijn J."/>
            <person name="Lind A.E."/>
            <person name="van Eijk R."/>
            <person name="Schleper C."/>
            <person name="Guy L."/>
            <person name="Ettema T.J."/>
        </authorList>
    </citation>
    <scope>NUCLEOTIDE SEQUENCE</scope>
</reference>
<protein>
    <recommendedName>
        <fullName evidence="3">Transglycosylase SLT domain-containing protein</fullName>
    </recommendedName>
</protein>
<dbReference type="EMBL" id="LAZR01008587">
    <property type="protein sequence ID" value="KKM77806.1"/>
    <property type="molecule type" value="Genomic_DNA"/>
</dbReference>
<keyword evidence="2" id="KW-0812">Transmembrane</keyword>
<comment type="caution">
    <text evidence="4">The sequence shown here is derived from an EMBL/GenBank/DDBJ whole genome shotgun (WGS) entry which is preliminary data.</text>
</comment>
<keyword evidence="2" id="KW-1133">Transmembrane helix</keyword>
<dbReference type="InterPro" id="IPR023346">
    <property type="entry name" value="Lysozyme-like_dom_sf"/>
</dbReference>
<evidence type="ECO:0000259" key="3">
    <source>
        <dbReference type="Pfam" id="PF01464"/>
    </source>
</evidence>
<proteinExistence type="predicted"/>
<feature type="region of interest" description="Disordered" evidence="1">
    <location>
        <begin position="57"/>
        <end position="83"/>
    </location>
</feature>
<dbReference type="AlphaFoldDB" id="A0A0F9KSM8"/>
<dbReference type="Gene3D" id="1.10.530.10">
    <property type="match status" value="1"/>
</dbReference>
<organism evidence="4">
    <name type="scientific">marine sediment metagenome</name>
    <dbReference type="NCBI Taxonomy" id="412755"/>
    <lineage>
        <taxon>unclassified sequences</taxon>
        <taxon>metagenomes</taxon>
        <taxon>ecological metagenomes</taxon>
    </lineage>
</organism>
<accession>A0A0F9KSM8</accession>
<evidence type="ECO:0000256" key="2">
    <source>
        <dbReference type="SAM" id="Phobius"/>
    </source>
</evidence>
<dbReference type="SUPFAM" id="SSF53955">
    <property type="entry name" value="Lysozyme-like"/>
    <property type="match status" value="1"/>
</dbReference>
<gene>
    <name evidence="4" type="ORF">LCGC14_1366200</name>
</gene>
<evidence type="ECO:0000256" key="1">
    <source>
        <dbReference type="SAM" id="MobiDB-lite"/>
    </source>
</evidence>
<dbReference type="Pfam" id="PF01464">
    <property type="entry name" value="SLT"/>
    <property type="match status" value="1"/>
</dbReference>
<name>A0A0F9KSM8_9ZZZZ</name>
<evidence type="ECO:0000313" key="4">
    <source>
        <dbReference type="EMBL" id="KKM77806.1"/>
    </source>
</evidence>
<dbReference type="InterPro" id="IPR008258">
    <property type="entry name" value="Transglycosylase_SLT_dom_1"/>
</dbReference>
<feature type="transmembrane region" description="Helical" evidence="2">
    <location>
        <begin position="20"/>
        <end position="39"/>
    </location>
</feature>
<sequence>MNWYKKAQEEWSWKRLLATFGITTILGLATLWNIGLLDLRKLYVQQPQKVEQALEYVQQQPQEPPPQEAQQAPEQPKTVQPSPNVDINKIYQIESSSGKDNYNEESGASGPFQFIRGTWEDIVQRMGKNWTWKDVWDYDKSSRAADYYYNTRIPQMLKYYGIPDTLEARIAAYDWGIGKLRDSYKQYGEQWLQDAPSETTEYIQKYNNL</sequence>
<keyword evidence="2" id="KW-0472">Membrane</keyword>
<feature type="domain" description="Transglycosylase SLT" evidence="3">
    <location>
        <begin position="87"/>
        <end position="189"/>
    </location>
</feature>